<feature type="compositionally biased region" description="Low complexity" evidence="2">
    <location>
        <begin position="782"/>
        <end position="791"/>
    </location>
</feature>
<comment type="caution">
    <text evidence="4">The sequence shown here is derived from an EMBL/GenBank/DDBJ whole genome shotgun (WGS) entry which is preliminary data.</text>
</comment>
<feature type="domain" description="Alpha/beta hydrolase fold-3" evidence="3">
    <location>
        <begin position="544"/>
        <end position="626"/>
    </location>
</feature>
<dbReference type="AlphaFoldDB" id="A0A9P6D402"/>
<dbReference type="Pfam" id="PF07859">
    <property type="entry name" value="Abhydrolase_3"/>
    <property type="match status" value="2"/>
</dbReference>
<dbReference type="InterPro" id="IPR033140">
    <property type="entry name" value="Lipase_GDXG_put_SER_AS"/>
</dbReference>
<feature type="compositionally biased region" description="Polar residues" evidence="2">
    <location>
        <begin position="803"/>
        <end position="817"/>
    </location>
</feature>
<feature type="region of interest" description="Disordered" evidence="2">
    <location>
        <begin position="378"/>
        <end position="472"/>
    </location>
</feature>
<feature type="compositionally biased region" description="Low complexity" evidence="2">
    <location>
        <begin position="764"/>
        <end position="775"/>
    </location>
</feature>
<feature type="active site" evidence="1">
    <location>
        <position position="303"/>
    </location>
</feature>
<protein>
    <submittedName>
        <fullName evidence="4">Alpha/beta-hydrolase</fullName>
    </submittedName>
</protein>
<dbReference type="InterPro" id="IPR029058">
    <property type="entry name" value="AB_hydrolase_fold"/>
</dbReference>
<dbReference type="PANTHER" id="PTHR23025:SF3">
    <property type="entry name" value="HORMONE-SENSITIVE LIPASE"/>
    <property type="match status" value="1"/>
</dbReference>
<feature type="region of interest" description="Disordered" evidence="2">
    <location>
        <begin position="722"/>
        <end position="817"/>
    </location>
</feature>
<name>A0A9P6D402_9AGAR</name>
<keyword evidence="5" id="KW-1185">Reference proteome</keyword>
<gene>
    <name evidence="4" type="ORF">BDN70DRAFT_904893</name>
</gene>
<accession>A0A9P6D402</accession>
<feature type="domain" description="Alpha/beta hydrolase fold-3" evidence="3">
    <location>
        <begin position="223"/>
        <end position="349"/>
    </location>
</feature>
<reference evidence="4" key="1">
    <citation type="submission" date="2020-11" db="EMBL/GenBank/DDBJ databases">
        <authorList>
            <consortium name="DOE Joint Genome Institute"/>
            <person name="Ahrendt S."/>
            <person name="Riley R."/>
            <person name="Andreopoulos W."/>
            <person name="Labutti K."/>
            <person name="Pangilinan J."/>
            <person name="Ruiz-Duenas F.J."/>
            <person name="Barrasa J.M."/>
            <person name="Sanchez-Garcia M."/>
            <person name="Camarero S."/>
            <person name="Miyauchi S."/>
            <person name="Serrano A."/>
            <person name="Linde D."/>
            <person name="Babiker R."/>
            <person name="Drula E."/>
            <person name="Ayuso-Fernandez I."/>
            <person name="Pacheco R."/>
            <person name="Padilla G."/>
            <person name="Ferreira P."/>
            <person name="Barriuso J."/>
            <person name="Kellner H."/>
            <person name="Castanera R."/>
            <person name="Alfaro M."/>
            <person name="Ramirez L."/>
            <person name="Pisabarro A.G."/>
            <person name="Kuo A."/>
            <person name="Tritt A."/>
            <person name="Lipzen A."/>
            <person name="He G."/>
            <person name="Yan M."/>
            <person name="Ng V."/>
            <person name="Cullen D."/>
            <person name="Martin F."/>
            <person name="Rosso M.-N."/>
            <person name="Henrissat B."/>
            <person name="Hibbett D."/>
            <person name="Martinez A.T."/>
            <person name="Grigoriev I.V."/>
        </authorList>
    </citation>
    <scope>NUCLEOTIDE SEQUENCE</scope>
    <source>
        <strain evidence="4">CIRM-BRFM 674</strain>
    </source>
</reference>
<dbReference type="GO" id="GO:0019433">
    <property type="term" value="P:triglyceride catabolic process"/>
    <property type="evidence" value="ECO:0007669"/>
    <property type="project" value="TreeGrafter"/>
</dbReference>
<evidence type="ECO:0000256" key="2">
    <source>
        <dbReference type="SAM" id="MobiDB-lite"/>
    </source>
</evidence>
<dbReference type="EMBL" id="MU155169">
    <property type="protein sequence ID" value="KAF9482153.1"/>
    <property type="molecule type" value="Genomic_DNA"/>
</dbReference>
<dbReference type="PANTHER" id="PTHR23025">
    <property type="entry name" value="TRIACYLGLYCEROL LIPASE"/>
    <property type="match status" value="1"/>
</dbReference>
<dbReference type="Gene3D" id="3.40.50.1820">
    <property type="entry name" value="alpha/beta hydrolase"/>
    <property type="match status" value="2"/>
</dbReference>
<proteinExistence type="predicted"/>
<dbReference type="GO" id="GO:0005829">
    <property type="term" value="C:cytosol"/>
    <property type="evidence" value="ECO:0007669"/>
    <property type="project" value="TreeGrafter"/>
</dbReference>
<dbReference type="InterPro" id="IPR013094">
    <property type="entry name" value="AB_hydrolase_3"/>
</dbReference>
<dbReference type="SUPFAM" id="SSF53474">
    <property type="entry name" value="alpha/beta-Hydrolases"/>
    <property type="match status" value="1"/>
</dbReference>
<evidence type="ECO:0000259" key="3">
    <source>
        <dbReference type="Pfam" id="PF07859"/>
    </source>
</evidence>
<dbReference type="GO" id="GO:0004771">
    <property type="term" value="F:sterol ester esterase activity"/>
    <property type="evidence" value="ECO:0007669"/>
    <property type="project" value="TreeGrafter"/>
</dbReference>
<evidence type="ECO:0000256" key="1">
    <source>
        <dbReference type="PROSITE-ProRule" id="PRU10038"/>
    </source>
</evidence>
<dbReference type="Proteomes" id="UP000807469">
    <property type="component" value="Unassembled WGS sequence"/>
</dbReference>
<dbReference type="GO" id="GO:0004806">
    <property type="term" value="F:triacylglycerol lipase activity"/>
    <property type="evidence" value="ECO:0007669"/>
    <property type="project" value="TreeGrafter"/>
</dbReference>
<organism evidence="4 5">
    <name type="scientific">Pholiota conissans</name>
    <dbReference type="NCBI Taxonomy" id="109636"/>
    <lineage>
        <taxon>Eukaryota</taxon>
        <taxon>Fungi</taxon>
        <taxon>Dikarya</taxon>
        <taxon>Basidiomycota</taxon>
        <taxon>Agaricomycotina</taxon>
        <taxon>Agaricomycetes</taxon>
        <taxon>Agaricomycetidae</taxon>
        <taxon>Agaricales</taxon>
        <taxon>Agaricineae</taxon>
        <taxon>Strophariaceae</taxon>
        <taxon>Pholiota</taxon>
    </lineage>
</organism>
<dbReference type="PROSITE" id="PS01174">
    <property type="entry name" value="LIPASE_GDXG_SER"/>
    <property type="match status" value="1"/>
</dbReference>
<evidence type="ECO:0000313" key="5">
    <source>
        <dbReference type="Proteomes" id="UP000807469"/>
    </source>
</evidence>
<dbReference type="OrthoDB" id="5570009at2759"/>
<evidence type="ECO:0000313" key="4">
    <source>
        <dbReference type="EMBL" id="KAF9482153.1"/>
    </source>
</evidence>
<sequence>MIDHLFGRPNPSWKRTQVIFVIIFWLWRILRGGSGPPRILWLTRANRAIAKRFTPWQIILSTLTAVYSIRNLDKLLGLNGKHNLWLHAFRFSPEAEYSPSYYRATWIVTGLDAGFATAMSIRPKWARDIASIIFSFYYIIYAQEADEKLRKFRAVPTVEMLRTTWEKTTNPYIRLITHLPRISVRRKILLPRPKSSSYNRPITAFLYFAPPESELCKATELILEFPGGGFVAMTPEHHEERLRMWAVSTGRPVLAIDYGKAPEYPYPFARDEAFDSYRLMVESCGKIIGMSGKKLSVIISGDSAGGTLALNVVIKTLELRQLASASHQPINLPLPTAVVLNYAALDFNFTSWMSADNLRVLRSEQSSGNIPGLKEVAQQKDHLQHVSPLSMVRDRKPSQKRIKRRSSWKDTIKGLTSGGENDERSLRNARPANFLKVPSKSASGRGSARRLAEEGALADGESDSEDDYNMRKEEDRPISARILYNYDGRPDLPRSTSALEREQQELSIAIAEANTQAVRAISGKAATSEDGYKKEPLGTRLTMTSRTGYFQDRIISPSMMRAMAILYIGPHRNPDFATDYHISPILAPSHLLAQFPPLLMQCGEKDPFVDDTVIFAGRVREAKRTRKMELDLILSGKSARFGESLRMSAIEAHLDSKTIAEMKKERDKLASEEESDWVQMVLFSDWSHGYLQMPTLMSEAKAVIEELAEWIDHAFGKYDATIPEPRGDRVQVQAPSVTEGASPLTSETETDDTGITFVPRRQTVSPPRGRSVSSSRSKKTEAGTTTAVAAGGTVGGDRKSPPRVQTPSTARQTGQTISESELMRRRRLLDSHIFE</sequence>